<keyword evidence="6" id="KW-0597">Phosphoprotein</keyword>
<evidence type="ECO:0000256" key="16">
    <source>
        <dbReference type="ARBA" id="ARBA00023137"/>
    </source>
</evidence>
<evidence type="ECO:0000256" key="14">
    <source>
        <dbReference type="ARBA" id="ARBA00022989"/>
    </source>
</evidence>
<keyword evidence="7" id="KW-0808">Transferase</keyword>
<comment type="subcellular location">
    <subcellularLocation>
        <location evidence="3">Membrane</location>
        <topology evidence="3">Single-pass membrane protein</topology>
    </subcellularLocation>
</comment>
<evidence type="ECO:0000256" key="5">
    <source>
        <dbReference type="ARBA" id="ARBA00022527"/>
    </source>
</evidence>
<dbReference type="GO" id="GO:0004713">
    <property type="term" value="F:protein tyrosine kinase activity"/>
    <property type="evidence" value="ECO:0007669"/>
    <property type="project" value="UniProtKB-KW"/>
</dbReference>
<keyword evidence="16" id="KW-0829">Tyrosine-protein kinase</keyword>
<dbReference type="EMBL" id="JAHKSW010000007">
    <property type="protein sequence ID" value="KAG7330426.1"/>
    <property type="molecule type" value="Genomic_DNA"/>
</dbReference>
<dbReference type="GO" id="GO:0005524">
    <property type="term" value="F:ATP binding"/>
    <property type="evidence" value="ECO:0007669"/>
    <property type="project" value="UniProtKB-UniRule"/>
</dbReference>
<sequence>MERTEPEAEGTHGPQRLRPSSYRALRSAVSSLARIDDFVCEKIGSGFFSEVFKVKHRVTGQVMALKMNTLASNRANMLKEVQLMNRLSHPNILRFVGVCVHEGHLHALTEYINGGNLEQLLDSDVFLSWAMRMGLGLDIAQGLQYLHSKGIFHRDLTSKNCLVRWENGDCTAVVGDFGLAEKIPDYSDATQKQPLSIVGSPYWMAPEVLRGEQYDEKVDVFAYGIILCEIIGRIQADPDFLPRTEDFGLDVDAFQPLAGECPPAFLNLAVTCCCMKPLCRPTFSEIVSRLERISAVQQVEQTGHVEEAVKASSRSLNERSSSLDAMVEDQLSLSKSDVLSPVQSTPARVNPFSQRHDLNGGRIKLFDTPSKSVISLTFTLPPPPDPCSPTPCGKVLPRSHRRCQSLPCTPEDIQSLSSNQDGDAHPSVMQTTADNLSSMDSDSMANIYTEVEQDHVFCVHTDGSNSLDEGENEHRIIKDSIHEELEEESCMEKLKDYTPQADDSGVPIDLELMSLDQLTEENVEEEAMDCISSPSTPCDSPKPFTNGWTPPVSNRPPFVPTLPDLDNNNSPVQPLNRPVNGFHDAPSPVTPPEQDEVVACSGCCLAGFSFPSICIRGTRRNPYKNLNASSVVMMWAVPLILWVISLVLNVGPSCSLCTTSVSVKDFGCHMHWSCSAVTTTTTFTVQTMIQGAEWQNVSQCVQITSSSCDLSQVFTDLDRYKFVRLELNQGNWKRNLTSQLCDPVKELNASFSPPSLSLSLKEQQLWVEVSFPCAPNAICPAMNKDEDDYEEDNEEEIPTCCPVTDFLPMNTTVTLYNKHDQNDIQTYTELVEDSPWKLNFDKFTPGQEYCAVAHFASSPLSNRQCVYIPLLEIPNFFILVLCGVFTALLLIVGFMLRRWCCWCASTDVRLPKLLMSLQSDDQEGSVMDEPRQADFEEEDTIVHLSIISLNDMLPSNPSSFYPHFHSLGDRYYTTATLNDRLCDGNDDTNYYFKDVETNGLADCASPTHYPWPRWSSLPALKTGVVCFLGNLLPSEVSGIPLSSVRVAEEQIARMESDHSFTVLPTIYSDRGSSSIIC</sequence>
<proteinExistence type="inferred from homology"/>
<dbReference type="AlphaFoldDB" id="A0A9D3SMP7"/>
<evidence type="ECO:0000256" key="11">
    <source>
        <dbReference type="ARBA" id="ARBA00022777"/>
    </source>
</evidence>
<dbReference type="InterPro" id="IPR008266">
    <property type="entry name" value="Tyr_kinase_AS"/>
</dbReference>
<evidence type="ECO:0000256" key="24">
    <source>
        <dbReference type="SAM" id="Phobius"/>
    </source>
</evidence>
<gene>
    <name evidence="26" type="ORF">KOW79_006648</name>
</gene>
<dbReference type="Pfam" id="PF07714">
    <property type="entry name" value="PK_Tyr_Ser-Thr"/>
    <property type="match status" value="1"/>
</dbReference>
<evidence type="ECO:0000259" key="25">
    <source>
        <dbReference type="PROSITE" id="PS50011"/>
    </source>
</evidence>
<comment type="caution">
    <text evidence="26">The sequence shown here is derived from an EMBL/GenBank/DDBJ whole genome shotgun (WGS) entry which is preliminary data.</text>
</comment>
<keyword evidence="15 24" id="KW-0472">Membrane</keyword>
<dbReference type="InterPro" id="IPR001245">
    <property type="entry name" value="Ser-Thr/Tyr_kinase_cat_dom"/>
</dbReference>
<evidence type="ECO:0000313" key="27">
    <source>
        <dbReference type="Proteomes" id="UP000824219"/>
    </source>
</evidence>
<feature type="region of interest" description="Disordered" evidence="23">
    <location>
        <begin position="530"/>
        <end position="552"/>
    </location>
</feature>
<dbReference type="GO" id="GO:0004712">
    <property type="term" value="F:protein serine/threonine/tyrosine kinase activity"/>
    <property type="evidence" value="ECO:0007669"/>
    <property type="project" value="UniProtKB-EC"/>
</dbReference>
<evidence type="ECO:0000256" key="4">
    <source>
        <dbReference type="ARBA" id="ARBA00005843"/>
    </source>
</evidence>
<dbReference type="Pfam" id="PF01108">
    <property type="entry name" value="Tissue_fac"/>
    <property type="match status" value="1"/>
</dbReference>
<evidence type="ECO:0000256" key="17">
    <source>
        <dbReference type="ARBA" id="ARBA00023170"/>
    </source>
</evidence>
<dbReference type="InterPro" id="IPR017441">
    <property type="entry name" value="Protein_kinase_ATP_BS"/>
</dbReference>
<keyword evidence="27" id="KW-1185">Reference proteome</keyword>
<reference evidence="26 27" key="1">
    <citation type="submission" date="2021-06" db="EMBL/GenBank/DDBJ databases">
        <title>Chromosome-level genome assembly of the red-tail catfish (Hemibagrus wyckioides).</title>
        <authorList>
            <person name="Shao F."/>
        </authorList>
    </citation>
    <scope>NUCLEOTIDE SEQUENCE [LARGE SCALE GENOMIC DNA]</scope>
    <source>
        <strain evidence="26">EC202008001</strain>
        <tissue evidence="26">Blood</tissue>
    </source>
</reference>
<evidence type="ECO:0000256" key="3">
    <source>
        <dbReference type="ARBA" id="ARBA00004167"/>
    </source>
</evidence>
<evidence type="ECO:0000256" key="7">
    <source>
        <dbReference type="ARBA" id="ARBA00022679"/>
    </source>
</evidence>
<dbReference type="OrthoDB" id="20134at2759"/>
<feature type="transmembrane region" description="Helical" evidence="24">
    <location>
        <begin position="876"/>
        <end position="896"/>
    </location>
</feature>
<comment type="catalytic activity">
    <reaction evidence="21">
        <text>L-tyrosyl-[protein] + ATP = O-phospho-L-tyrosyl-[protein] + ADP + H(+)</text>
        <dbReference type="Rhea" id="RHEA:10596"/>
        <dbReference type="Rhea" id="RHEA-COMP:10136"/>
        <dbReference type="Rhea" id="RHEA-COMP:20101"/>
        <dbReference type="ChEBI" id="CHEBI:15378"/>
        <dbReference type="ChEBI" id="CHEBI:30616"/>
        <dbReference type="ChEBI" id="CHEBI:46858"/>
        <dbReference type="ChEBI" id="CHEBI:61978"/>
        <dbReference type="ChEBI" id="CHEBI:456216"/>
        <dbReference type="EC" id="2.7.12.1"/>
    </reaction>
</comment>
<dbReference type="GO" id="GO:0004674">
    <property type="term" value="F:protein serine/threonine kinase activity"/>
    <property type="evidence" value="ECO:0007669"/>
    <property type="project" value="UniProtKB-KW"/>
</dbReference>
<evidence type="ECO:0000256" key="1">
    <source>
        <dbReference type="ARBA" id="ARBA00001936"/>
    </source>
</evidence>
<dbReference type="InterPro" id="IPR050940">
    <property type="entry name" value="Actin_reg-Ser/Thr_kinase"/>
</dbReference>
<keyword evidence="12 22" id="KW-0067">ATP-binding</keyword>
<dbReference type="InterPro" id="IPR000719">
    <property type="entry name" value="Prot_kinase_dom"/>
</dbReference>
<dbReference type="SUPFAM" id="SSF49265">
    <property type="entry name" value="Fibronectin type III"/>
    <property type="match status" value="1"/>
</dbReference>
<evidence type="ECO:0000256" key="23">
    <source>
        <dbReference type="SAM" id="MobiDB-lite"/>
    </source>
</evidence>
<dbReference type="Proteomes" id="UP000824219">
    <property type="component" value="Linkage Group LG07"/>
</dbReference>
<dbReference type="GO" id="GO:0016020">
    <property type="term" value="C:membrane"/>
    <property type="evidence" value="ECO:0007669"/>
    <property type="project" value="UniProtKB-SubCell"/>
</dbReference>
<evidence type="ECO:0000256" key="21">
    <source>
        <dbReference type="ARBA" id="ARBA00051680"/>
    </source>
</evidence>
<name>A0A9D3SMP7_9TELE</name>
<dbReference type="Gene3D" id="1.10.510.10">
    <property type="entry name" value="Transferase(Phosphotransferase) domain 1"/>
    <property type="match status" value="1"/>
</dbReference>
<evidence type="ECO:0000256" key="13">
    <source>
        <dbReference type="ARBA" id="ARBA00022842"/>
    </source>
</evidence>
<keyword evidence="14 24" id="KW-1133">Transmembrane helix</keyword>
<dbReference type="PRINTS" id="PR00109">
    <property type="entry name" value="TYRKINASE"/>
</dbReference>
<evidence type="ECO:0000256" key="2">
    <source>
        <dbReference type="ARBA" id="ARBA00001946"/>
    </source>
</evidence>
<dbReference type="FunFam" id="1.10.510.10:FF:000202">
    <property type="entry name" value="Dual specificity testis-specific protein kinase 2"/>
    <property type="match status" value="1"/>
</dbReference>
<keyword evidence="10 22" id="KW-0547">Nucleotide-binding</keyword>
<dbReference type="Gene3D" id="3.30.200.20">
    <property type="entry name" value="Phosphorylase Kinase, domain 1"/>
    <property type="match status" value="1"/>
</dbReference>
<evidence type="ECO:0000256" key="10">
    <source>
        <dbReference type="ARBA" id="ARBA00022741"/>
    </source>
</evidence>
<keyword evidence="17" id="KW-0675">Receptor</keyword>
<keyword evidence="11" id="KW-0418">Kinase</keyword>
<comment type="cofactor">
    <cofactor evidence="2">
        <name>Mg(2+)</name>
        <dbReference type="ChEBI" id="CHEBI:18420"/>
    </cofactor>
</comment>
<comment type="catalytic activity">
    <reaction evidence="19">
        <text>L-seryl-[protein] + ATP = O-phospho-L-seryl-[protein] + ADP + H(+)</text>
        <dbReference type="Rhea" id="RHEA:17989"/>
        <dbReference type="Rhea" id="RHEA-COMP:9863"/>
        <dbReference type="Rhea" id="RHEA-COMP:11604"/>
        <dbReference type="ChEBI" id="CHEBI:15378"/>
        <dbReference type="ChEBI" id="CHEBI:29999"/>
        <dbReference type="ChEBI" id="CHEBI:30616"/>
        <dbReference type="ChEBI" id="CHEBI:83421"/>
        <dbReference type="ChEBI" id="CHEBI:456216"/>
        <dbReference type="EC" id="2.7.12.1"/>
    </reaction>
</comment>
<evidence type="ECO:0000256" key="12">
    <source>
        <dbReference type="ARBA" id="ARBA00022840"/>
    </source>
</evidence>
<feature type="domain" description="Protein kinase" evidence="25">
    <location>
        <begin position="37"/>
        <end position="293"/>
    </location>
</feature>
<dbReference type="InterPro" id="IPR013783">
    <property type="entry name" value="Ig-like_fold"/>
</dbReference>
<dbReference type="PANTHER" id="PTHR46485">
    <property type="entry name" value="LIM DOMAIN KINASE 1"/>
    <property type="match status" value="1"/>
</dbReference>
<evidence type="ECO:0000256" key="9">
    <source>
        <dbReference type="ARBA" id="ARBA00022723"/>
    </source>
</evidence>
<evidence type="ECO:0000313" key="26">
    <source>
        <dbReference type="EMBL" id="KAG7330426.1"/>
    </source>
</evidence>
<organism evidence="26 27">
    <name type="scientific">Hemibagrus wyckioides</name>
    <dbReference type="NCBI Taxonomy" id="337641"/>
    <lineage>
        <taxon>Eukaryota</taxon>
        <taxon>Metazoa</taxon>
        <taxon>Chordata</taxon>
        <taxon>Craniata</taxon>
        <taxon>Vertebrata</taxon>
        <taxon>Euteleostomi</taxon>
        <taxon>Actinopterygii</taxon>
        <taxon>Neopterygii</taxon>
        <taxon>Teleostei</taxon>
        <taxon>Ostariophysi</taxon>
        <taxon>Siluriformes</taxon>
        <taxon>Bagridae</taxon>
        <taxon>Hemibagrus</taxon>
    </lineage>
</organism>
<dbReference type="InterPro" id="IPR036116">
    <property type="entry name" value="FN3_sf"/>
</dbReference>
<dbReference type="GO" id="GO:0005737">
    <property type="term" value="C:cytoplasm"/>
    <property type="evidence" value="ECO:0007669"/>
    <property type="project" value="TreeGrafter"/>
</dbReference>
<dbReference type="GO" id="GO:0051496">
    <property type="term" value="P:positive regulation of stress fiber assembly"/>
    <property type="evidence" value="ECO:0007669"/>
    <property type="project" value="TreeGrafter"/>
</dbReference>
<comment type="similarity">
    <text evidence="4">Belongs to the protein kinase superfamily. TKL Ser/Thr protein kinase family.</text>
</comment>
<comment type="catalytic activity">
    <reaction evidence="20">
        <text>L-threonyl-[protein] + ATP = O-phospho-L-threonyl-[protein] + ADP + H(+)</text>
        <dbReference type="Rhea" id="RHEA:46608"/>
        <dbReference type="Rhea" id="RHEA-COMP:11060"/>
        <dbReference type="Rhea" id="RHEA-COMP:11605"/>
        <dbReference type="ChEBI" id="CHEBI:15378"/>
        <dbReference type="ChEBI" id="CHEBI:30013"/>
        <dbReference type="ChEBI" id="CHEBI:30616"/>
        <dbReference type="ChEBI" id="CHEBI:61977"/>
        <dbReference type="ChEBI" id="CHEBI:456216"/>
        <dbReference type="EC" id="2.7.12.1"/>
    </reaction>
</comment>
<dbReference type="FunFam" id="3.30.200.20:FF:000134">
    <property type="entry name" value="Dual specificity testis-specific protein kinase 2"/>
    <property type="match status" value="1"/>
</dbReference>
<evidence type="ECO:0000256" key="22">
    <source>
        <dbReference type="PROSITE-ProRule" id="PRU10141"/>
    </source>
</evidence>
<comment type="cofactor">
    <cofactor evidence="1">
        <name>Mn(2+)</name>
        <dbReference type="ChEBI" id="CHEBI:29035"/>
    </cofactor>
</comment>
<dbReference type="SUPFAM" id="SSF56112">
    <property type="entry name" value="Protein kinase-like (PK-like)"/>
    <property type="match status" value="1"/>
</dbReference>
<protein>
    <recommendedName>
        <fullName evidence="25">Protein kinase domain-containing protein</fullName>
    </recommendedName>
</protein>
<evidence type="ECO:0000256" key="15">
    <source>
        <dbReference type="ARBA" id="ARBA00023136"/>
    </source>
</evidence>
<evidence type="ECO:0000256" key="19">
    <source>
        <dbReference type="ARBA" id="ARBA00049003"/>
    </source>
</evidence>
<dbReference type="InterPro" id="IPR003961">
    <property type="entry name" value="FN3_dom"/>
</dbReference>
<evidence type="ECO:0000256" key="8">
    <source>
        <dbReference type="ARBA" id="ARBA00022692"/>
    </source>
</evidence>
<keyword evidence="9" id="KW-0479">Metal-binding</keyword>
<accession>A0A9D3SMP7</accession>
<keyword evidence="5" id="KW-0723">Serine/threonine-protein kinase</keyword>
<dbReference type="GO" id="GO:0005634">
    <property type="term" value="C:nucleus"/>
    <property type="evidence" value="ECO:0007669"/>
    <property type="project" value="TreeGrafter"/>
</dbReference>
<feature type="binding site" evidence="22">
    <location>
        <position position="66"/>
    </location>
    <ligand>
        <name>ATP</name>
        <dbReference type="ChEBI" id="CHEBI:30616"/>
    </ligand>
</feature>
<dbReference type="GO" id="GO:0030036">
    <property type="term" value="P:actin cytoskeleton organization"/>
    <property type="evidence" value="ECO:0007669"/>
    <property type="project" value="TreeGrafter"/>
</dbReference>
<dbReference type="Gene3D" id="2.60.40.10">
    <property type="entry name" value="Immunoglobulins"/>
    <property type="match status" value="1"/>
</dbReference>
<evidence type="ECO:0000256" key="18">
    <source>
        <dbReference type="ARBA" id="ARBA00023211"/>
    </source>
</evidence>
<dbReference type="PANTHER" id="PTHR46485:SF3">
    <property type="entry name" value="DUAL SPECIFICITY TESTIS-SPECIFIC PROTEIN KINASE 1"/>
    <property type="match status" value="1"/>
</dbReference>
<evidence type="ECO:0000256" key="20">
    <source>
        <dbReference type="ARBA" id="ARBA00049308"/>
    </source>
</evidence>
<keyword evidence="13" id="KW-0460">Magnesium</keyword>
<dbReference type="InterPro" id="IPR011009">
    <property type="entry name" value="Kinase-like_dom_sf"/>
</dbReference>
<evidence type="ECO:0000256" key="6">
    <source>
        <dbReference type="ARBA" id="ARBA00022553"/>
    </source>
</evidence>
<dbReference type="GO" id="GO:0046872">
    <property type="term" value="F:metal ion binding"/>
    <property type="evidence" value="ECO:0007669"/>
    <property type="project" value="UniProtKB-KW"/>
</dbReference>
<keyword evidence="18" id="KW-0464">Manganese</keyword>
<dbReference type="PROSITE" id="PS50011">
    <property type="entry name" value="PROTEIN_KINASE_DOM"/>
    <property type="match status" value="1"/>
</dbReference>
<dbReference type="PROSITE" id="PS00109">
    <property type="entry name" value="PROTEIN_KINASE_TYR"/>
    <property type="match status" value="1"/>
</dbReference>
<dbReference type="PROSITE" id="PS00107">
    <property type="entry name" value="PROTEIN_KINASE_ATP"/>
    <property type="match status" value="1"/>
</dbReference>
<keyword evidence="8 24" id="KW-0812">Transmembrane</keyword>